<protein>
    <submittedName>
        <fullName evidence="1">Uncharacterized protein</fullName>
    </submittedName>
</protein>
<organism evidence="1 2">
    <name type="scientific">Aquarana catesbeiana</name>
    <name type="common">American bullfrog</name>
    <name type="synonym">Rana catesbeiana</name>
    <dbReference type="NCBI Taxonomy" id="8400"/>
    <lineage>
        <taxon>Eukaryota</taxon>
        <taxon>Metazoa</taxon>
        <taxon>Chordata</taxon>
        <taxon>Craniata</taxon>
        <taxon>Vertebrata</taxon>
        <taxon>Euteleostomi</taxon>
        <taxon>Amphibia</taxon>
        <taxon>Batrachia</taxon>
        <taxon>Anura</taxon>
        <taxon>Neobatrachia</taxon>
        <taxon>Ranoidea</taxon>
        <taxon>Ranidae</taxon>
        <taxon>Aquarana</taxon>
    </lineage>
</organism>
<sequence>MLSVALDFGRILKPSIAQRSHIHKKSTCHPPIISVYQSLLFVFHECGKT</sequence>
<evidence type="ECO:0000313" key="1">
    <source>
        <dbReference type="EMBL" id="PIN90978.1"/>
    </source>
</evidence>
<accession>A0A2G9NIR0</accession>
<proteinExistence type="predicted"/>
<evidence type="ECO:0000313" key="2">
    <source>
        <dbReference type="Proteomes" id="UP000228934"/>
    </source>
</evidence>
<reference evidence="2" key="1">
    <citation type="journal article" date="2017" name="Nat. Commun.">
        <title>The North American bullfrog draft genome provides insight into hormonal regulation of long noncoding RNA.</title>
        <authorList>
            <person name="Hammond S.A."/>
            <person name="Warren R.L."/>
            <person name="Vandervalk B.P."/>
            <person name="Kucuk E."/>
            <person name="Khan H."/>
            <person name="Gibb E.A."/>
            <person name="Pandoh P."/>
            <person name="Kirk H."/>
            <person name="Zhao Y."/>
            <person name="Jones M."/>
            <person name="Mungall A.J."/>
            <person name="Coope R."/>
            <person name="Pleasance S."/>
            <person name="Moore R.A."/>
            <person name="Holt R.A."/>
            <person name="Round J.M."/>
            <person name="Ohora S."/>
            <person name="Walle B.V."/>
            <person name="Veldhoen N."/>
            <person name="Helbing C.C."/>
            <person name="Birol I."/>
        </authorList>
    </citation>
    <scope>NUCLEOTIDE SEQUENCE [LARGE SCALE GENOMIC DNA]</scope>
</reference>
<dbReference type="Proteomes" id="UP000228934">
    <property type="component" value="Unassembled WGS sequence"/>
</dbReference>
<gene>
    <name evidence="1" type="ORF">AB205_0092510</name>
</gene>
<dbReference type="AlphaFoldDB" id="A0A2G9NIR0"/>
<keyword evidence="2" id="KW-1185">Reference proteome</keyword>
<dbReference type="EMBL" id="KV922945">
    <property type="protein sequence ID" value="PIN90978.1"/>
    <property type="molecule type" value="Genomic_DNA"/>
</dbReference>
<name>A0A2G9NIR0_AQUCT</name>